<accession>A0A7S2J3Y8</accession>
<dbReference type="AlphaFoldDB" id="A0A7S2J3Y8"/>
<evidence type="ECO:0000313" key="1">
    <source>
        <dbReference type="EMBL" id="CAD9535938.1"/>
    </source>
</evidence>
<organism evidence="1">
    <name type="scientific">Haptolina brevifila</name>
    <dbReference type="NCBI Taxonomy" id="156173"/>
    <lineage>
        <taxon>Eukaryota</taxon>
        <taxon>Haptista</taxon>
        <taxon>Haptophyta</taxon>
        <taxon>Prymnesiophyceae</taxon>
        <taxon>Prymnesiales</taxon>
        <taxon>Prymnesiaceae</taxon>
        <taxon>Haptolina</taxon>
    </lineage>
</organism>
<sequence length="257" mass="28497">MSADLYPDLTEWKCHCGQVHMKFSGPPNHRFLQCNCVDCHNRVRIANDKAGDPSRNTFAPNGGYDMVNYFASRISFKQGYENVGHFRAGTTKAGSEYGKFGTINLYAKCCGSLIMHVPSGHPTCCEVNAQHITGWVRSDNSPEEKSIGWVFGVPFEPQPKTSVIPKMPCNFETCNFFRATCCCGALCYEPCGYSRCAGRISFPCCPFSCFYEAKEAALDFLNLKPGDAEHNGKAIEYITDPKYLFPAAAIQPQIMKG</sequence>
<reference evidence="1" key="1">
    <citation type="submission" date="2021-01" db="EMBL/GenBank/DDBJ databases">
        <authorList>
            <person name="Corre E."/>
            <person name="Pelletier E."/>
            <person name="Niang G."/>
            <person name="Scheremetjew M."/>
            <person name="Finn R."/>
            <person name="Kale V."/>
            <person name="Holt S."/>
            <person name="Cochrane G."/>
            <person name="Meng A."/>
            <person name="Brown T."/>
            <person name="Cohen L."/>
        </authorList>
    </citation>
    <scope>NUCLEOTIDE SEQUENCE</scope>
    <source>
        <strain evidence="1">UTEX LB 985</strain>
    </source>
</reference>
<proteinExistence type="predicted"/>
<protein>
    <submittedName>
        <fullName evidence="1">Uncharacterized protein</fullName>
    </submittedName>
</protein>
<name>A0A7S2J3Y8_9EUKA</name>
<dbReference type="EMBL" id="HBGU01072899">
    <property type="protein sequence ID" value="CAD9535938.1"/>
    <property type="molecule type" value="Transcribed_RNA"/>
</dbReference>
<gene>
    <name evidence="1" type="ORF">CBRE1094_LOCUS39702</name>
</gene>